<dbReference type="Pfam" id="PF06629">
    <property type="entry name" value="MipA"/>
    <property type="match status" value="1"/>
</dbReference>
<dbReference type="GO" id="GO:0009279">
    <property type="term" value="C:cell outer membrane"/>
    <property type="evidence" value="ECO:0007669"/>
    <property type="project" value="UniProtKB-SubCell"/>
</dbReference>
<gene>
    <name evidence="7" type="ORF">OCH239_16040</name>
</gene>
<dbReference type="Proteomes" id="UP000022447">
    <property type="component" value="Unassembled WGS sequence"/>
</dbReference>
<keyword evidence="4" id="KW-0472">Membrane</keyword>
<dbReference type="STRING" id="1449350.OCH239_16040"/>
<sequence>MTFRLAAAAATAAAFAAAPALAQDLGYGTDPVISTQGGPGLVFTLRGGVATSPEYFGSDDYELGPDLGFSLNYLRFGGRDFGNPDPWAERRGFGLRGSFRYIGERDSDDELDGLDDIDAAYEVGFGLGYTAEYYSVFADVRRGFGGHEAVVGEVGADAIFRPSDRLQITFGPRALFAGEDYADTYFGVSAAEAAASSFDAYDADGGLVSTGAELGMRYRLSDAWGVEGAITYDTYRGDAEDSPIVRDGDNDQWGARIGLTRTFSIGG</sequence>
<evidence type="ECO:0000256" key="3">
    <source>
        <dbReference type="ARBA" id="ARBA00022729"/>
    </source>
</evidence>
<proteinExistence type="inferred from homology"/>
<reference evidence="7 8" key="1">
    <citation type="submission" date="2014-01" db="EMBL/GenBank/DDBJ databases">
        <title>Roseivivax halodurans JCM 10272 Genome Sequencing.</title>
        <authorList>
            <person name="Lai Q."/>
            <person name="Li G."/>
            <person name="Shao Z."/>
        </authorList>
    </citation>
    <scope>NUCLEOTIDE SEQUENCE [LARGE SCALE GENOMIC DNA]</scope>
    <source>
        <strain evidence="7 8">JCM 10272</strain>
    </source>
</reference>
<comment type="caution">
    <text evidence="7">The sequence shown here is derived from an EMBL/GenBank/DDBJ whole genome shotgun (WGS) entry which is preliminary data.</text>
</comment>
<comment type="subcellular location">
    <subcellularLocation>
        <location evidence="1">Cell outer membrane</location>
    </subcellularLocation>
</comment>
<comment type="similarity">
    <text evidence="2">Belongs to the MipA/OmpV family.</text>
</comment>
<dbReference type="PATRIC" id="fig|1449350.3.peg.1326"/>
<dbReference type="RefSeq" id="WP_037260082.1">
    <property type="nucleotide sequence ID" value="NZ_JALZ01000005.1"/>
</dbReference>
<dbReference type="PANTHER" id="PTHR38776">
    <property type="entry name" value="MLTA-INTERACTING PROTEIN-RELATED"/>
    <property type="match status" value="1"/>
</dbReference>
<evidence type="ECO:0000256" key="2">
    <source>
        <dbReference type="ARBA" id="ARBA00005722"/>
    </source>
</evidence>
<keyword evidence="8" id="KW-1185">Reference proteome</keyword>
<dbReference type="PANTHER" id="PTHR38776:SF1">
    <property type="entry name" value="MLTA-INTERACTING PROTEIN-RELATED"/>
    <property type="match status" value="1"/>
</dbReference>
<dbReference type="eggNOG" id="COG3713">
    <property type="taxonomic scope" value="Bacteria"/>
</dbReference>
<evidence type="ECO:0000313" key="8">
    <source>
        <dbReference type="Proteomes" id="UP000022447"/>
    </source>
</evidence>
<keyword evidence="5" id="KW-0998">Cell outer membrane</keyword>
<evidence type="ECO:0000256" key="5">
    <source>
        <dbReference type="ARBA" id="ARBA00023237"/>
    </source>
</evidence>
<evidence type="ECO:0000256" key="1">
    <source>
        <dbReference type="ARBA" id="ARBA00004442"/>
    </source>
</evidence>
<name>X7EJL8_9RHOB</name>
<dbReference type="EMBL" id="JALZ01000005">
    <property type="protein sequence ID" value="ETX15338.1"/>
    <property type="molecule type" value="Genomic_DNA"/>
</dbReference>
<feature type="chain" id="PRO_5004979879" evidence="6">
    <location>
        <begin position="23"/>
        <end position="267"/>
    </location>
</feature>
<dbReference type="AlphaFoldDB" id="X7EJL8"/>
<dbReference type="OrthoDB" id="5462484at2"/>
<evidence type="ECO:0000256" key="4">
    <source>
        <dbReference type="ARBA" id="ARBA00023136"/>
    </source>
</evidence>
<accession>X7EJL8</accession>
<keyword evidence="3 6" id="KW-0732">Signal</keyword>
<dbReference type="InterPro" id="IPR010583">
    <property type="entry name" value="MipA"/>
</dbReference>
<protein>
    <submittedName>
        <fullName evidence="7">MltA-interacting MipA</fullName>
    </submittedName>
</protein>
<feature type="signal peptide" evidence="6">
    <location>
        <begin position="1"/>
        <end position="22"/>
    </location>
</feature>
<evidence type="ECO:0000256" key="6">
    <source>
        <dbReference type="SAM" id="SignalP"/>
    </source>
</evidence>
<organism evidence="7 8">
    <name type="scientific">Roseivivax halodurans JCM 10272</name>
    <dbReference type="NCBI Taxonomy" id="1449350"/>
    <lineage>
        <taxon>Bacteria</taxon>
        <taxon>Pseudomonadati</taxon>
        <taxon>Pseudomonadota</taxon>
        <taxon>Alphaproteobacteria</taxon>
        <taxon>Rhodobacterales</taxon>
        <taxon>Roseobacteraceae</taxon>
        <taxon>Roseivivax</taxon>
    </lineage>
</organism>
<evidence type="ECO:0000313" key="7">
    <source>
        <dbReference type="EMBL" id="ETX15338.1"/>
    </source>
</evidence>